<organism evidence="10 11">
    <name type="scientific">Desulfurivibrio alkaliphilus (strain DSM 19089 / UNIQEM U267 / AHT2)</name>
    <dbReference type="NCBI Taxonomy" id="589865"/>
    <lineage>
        <taxon>Bacteria</taxon>
        <taxon>Pseudomonadati</taxon>
        <taxon>Thermodesulfobacteriota</taxon>
        <taxon>Desulfobulbia</taxon>
        <taxon>Desulfobulbales</taxon>
        <taxon>Desulfobulbaceae</taxon>
        <taxon>Desulfurivibrio</taxon>
    </lineage>
</organism>
<keyword evidence="4 8" id="KW-0813">Transport</keyword>
<name>D6Z3Y9_DESAT</name>
<keyword evidence="11" id="KW-1185">Reference proteome</keyword>
<accession>D6Z3Y9</accession>
<gene>
    <name evidence="10" type="ordered locus">DaAHT2_1569</name>
</gene>
<evidence type="ECO:0000256" key="4">
    <source>
        <dbReference type="ARBA" id="ARBA00022448"/>
    </source>
</evidence>
<dbReference type="KEGG" id="dak:DaAHT2_1569"/>
<dbReference type="eggNOG" id="COG0704">
    <property type="taxonomic scope" value="Bacteria"/>
</dbReference>
<dbReference type="HOGENOM" id="CLU_078518_3_0_7"/>
<dbReference type="GO" id="GO:0045936">
    <property type="term" value="P:negative regulation of phosphate metabolic process"/>
    <property type="evidence" value="ECO:0007669"/>
    <property type="project" value="InterPro"/>
</dbReference>
<dbReference type="PANTHER" id="PTHR42930:SF3">
    <property type="entry name" value="PHOSPHATE-SPECIFIC TRANSPORT SYSTEM ACCESSORY PROTEIN PHOU"/>
    <property type="match status" value="1"/>
</dbReference>
<dbReference type="GO" id="GO:0030643">
    <property type="term" value="P:intracellular phosphate ion homeostasis"/>
    <property type="evidence" value="ECO:0007669"/>
    <property type="project" value="InterPro"/>
</dbReference>
<evidence type="ECO:0000256" key="8">
    <source>
        <dbReference type="PIRNR" id="PIRNR003107"/>
    </source>
</evidence>
<dbReference type="SUPFAM" id="SSF109755">
    <property type="entry name" value="PhoU-like"/>
    <property type="match status" value="1"/>
</dbReference>
<evidence type="ECO:0000256" key="1">
    <source>
        <dbReference type="ARBA" id="ARBA00004496"/>
    </source>
</evidence>
<evidence type="ECO:0000259" key="9">
    <source>
        <dbReference type="Pfam" id="PF01895"/>
    </source>
</evidence>
<dbReference type="OrthoDB" id="9814256at2"/>
<evidence type="ECO:0000256" key="3">
    <source>
        <dbReference type="ARBA" id="ARBA00011738"/>
    </source>
</evidence>
<reference evidence="11" key="1">
    <citation type="submission" date="2010-02" db="EMBL/GenBank/DDBJ databases">
        <title>Complete sequence of Desulfurivibrio alkaliphilus AHT2.</title>
        <authorList>
            <consortium name="US DOE Joint Genome Institute"/>
            <person name="Pitluck S."/>
            <person name="Chertkov O."/>
            <person name="Detter J.C."/>
            <person name="Han C."/>
            <person name="Tapia R."/>
            <person name="Larimer F."/>
            <person name="Land M."/>
            <person name="Hauser L."/>
            <person name="Kyrpides N."/>
            <person name="Mikhailova N."/>
            <person name="Sorokin D.Y."/>
            <person name="Muyzer G."/>
            <person name="Woyke T."/>
        </authorList>
    </citation>
    <scope>NUCLEOTIDE SEQUENCE [LARGE SCALE GENOMIC DNA]</scope>
    <source>
        <strain evidence="11">DSM 19089 / UNIQEM U267 / AHT2</strain>
    </source>
</reference>
<dbReference type="PIRSF" id="PIRSF003107">
    <property type="entry name" value="PhoU"/>
    <property type="match status" value="1"/>
</dbReference>
<dbReference type="InParanoid" id="D6Z3Y9"/>
<evidence type="ECO:0000256" key="6">
    <source>
        <dbReference type="ARBA" id="ARBA00022592"/>
    </source>
</evidence>
<comment type="subcellular location">
    <subcellularLocation>
        <location evidence="1 8">Cytoplasm</location>
    </subcellularLocation>
</comment>
<comment type="subunit">
    <text evidence="3 8">Homodimer.</text>
</comment>
<dbReference type="RefSeq" id="WP_013163791.1">
    <property type="nucleotide sequence ID" value="NC_014216.1"/>
</dbReference>
<dbReference type="AlphaFoldDB" id="D6Z3Y9"/>
<keyword evidence="5 8" id="KW-0963">Cytoplasm</keyword>
<evidence type="ECO:0000313" key="11">
    <source>
        <dbReference type="Proteomes" id="UP000001508"/>
    </source>
</evidence>
<dbReference type="InterPro" id="IPR028366">
    <property type="entry name" value="PhoU"/>
</dbReference>
<proteinExistence type="inferred from homology"/>
<evidence type="ECO:0000313" key="10">
    <source>
        <dbReference type="EMBL" id="ADH86264.1"/>
    </source>
</evidence>
<dbReference type="PANTHER" id="PTHR42930">
    <property type="entry name" value="PHOSPHATE-SPECIFIC TRANSPORT SYSTEM ACCESSORY PROTEIN PHOU"/>
    <property type="match status" value="1"/>
</dbReference>
<comment type="similarity">
    <text evidence="2 8">Belongs to the PhoU family.</text>
</comment>
<dbReference type="STRING" id="589865.DaAHT2_1569"/>
<dbReference type="InterPro" id="IPR026022">
    <property type="entry name" value="PhoU_dom"/>
</dbReference>
<feature type="domain" description="PhoU" evidence="9">
    <location>
        <begin position="17"/>
        <end position="105"/>
    </location>
</feature>
<dbReference type="Pfam" id="PF01895">
    <property type="entry name" value="PhoU"/>
    <property type="match status" value="2"/>
</dbReference>
<protein>
    <recommendedName>
        <fullName evidence="8">Phosphate-specific transport system accessory protein PhoU</fullName>
    </recommendedName>
</protein>
<dbReference type="FunFam" id="1.20.58.220:FF:000004">
    <property type="entry name" value="Phosphate-specific transport system accessory protein PhoU"/>
    <property type="match status" value="1"/>
</dbReference>
<evidence type="ECO:0000256" key="5">
    <source>
        <dbReference type="ARBA" id="ARBA00022490"/>
    </source>
</evidence>
<dbReference type="GO" id="GO:0005737">
    <property type="term" value="C:cytoplasm"/>
    <property type="evidence" value="ECO:0007669"/>
    <property type="project" value="UniProtKB-SubCell"/>
</dbReference>
<dbReference type="FunCoup" id="D6Z3Y9">
    <property type="interactions" value="407"/>
</dbReference>
<dbReference type="Proteomes" id="UP000001508">
    <property type="component" value="Chromosome"/>
</dbReference>
<evidence type="ECO:0000256" key="2">
    <source>
        <dbReference type="ARBA" id="ARBA00008107"/>
    </source>
</evidence>
<dbReference type="EMBL" id="CP001940">
    <property type="protein sequence ID" value="ADH86264.1"/>
    <property type="molecule type" value="Genomic_DNA"/>
</dbReference>
<dbReference type="GO" id="GO:0006817">
    <property type="term" value="P:phosphate ion transport"/>
    <property type="evidence" value="ECO:0007669"/>
    <property type="project" value="UniProtKB-KW"/>
</dbReference>
<keyword evidence="6 8" id="KW-0592">Phosphate transport</keyword>
<comment type="function">
    <text evidence="7 8">Plays a role in the regulation of phosphate uptake.</text>
</comment>
<evidence type="ECO:0000256" key="7">
    <source>
        <dbReference type="ARBA" id="ARBA00056181"/>
    </source>
</evidence>
<feature type="domain" description="PhoU" evidence="9">
    <location>
        <begin position="128"/>
        <end position="212"/>
    </location>
</feature>
<dbReference type="InterPro" id="IPR038078">
    <property type="entry name" value="PhoU-like_sf"/>
</dbReference>
<dbReference type="NCBIfam" id="TIGR02135">
    <property type="entry name" value="phoU_full"/>
    <property type="match status" value="1"/>
</dbReference>
<sequence>MTRLIQPEIENIKSHIGEIGTLIEENLQRAVKALLTRDSDLAREVIRLDKEEIDRQEIELEEACLRIMARHQPVAGDLRFLVTVLKVNGDLERIGDLSAKIADKVLQIETLGPGSLESNGLMLPEMLQAMYNKTLKMLRQTMAAFLNGDIDLAYKVCLTDDEVDTDKRAIREELEVIIARNPAQHVYLAKLLGVARSLERIADHCTNICEDVIYMAQGEIVRHQPLH</sequence>
<dbReference type="Gene3D" id="1.20.58.220">
    <property type="entry name" value="Phosphate transport system protein phou homolog 2, domain 2"/>
    <property type="match status" value="2"/>
</dbReference>